<evidence type="ECO:0000313" key="2">
    <source>
        <dbReference type="Proteomes" id="UP000195719"/>
    </source>
</evidence>
<protein>
    <submittedName>
        <fullName evidence="1">Uncharacterized protein</fullName>
    </submittedName>
</protein>
<evidence type="ECO:0000313" key="1">
    <source>
        <dbReference type="EMBL" id="SMY34941.1"/>
    </source>
</evidence>
<accession>A0A1Y6MIC4</accession>
<reference evidence="2" key="1">
    <citation type="submission" date="2017-06" db="EMBL/GenBank/DDBJ databases">
        <authorList>
            <person name="Rodrigo-Torres L."/>
            <person name="Arahal R.D."/>
            <person name="Lucena T."/>
        </authorList>
    </citation>
    <scope>NUCLEOTIDE SEQUENCE [LARGE SCALE GENOMIC DNA]</scope>
    <source>
        <strain evidence="2">CECT 9192</strain>
    </source>
</reference>
<proteinExistence type="predicted"/>
<dbReference type="EMBL" id="FYAJ01000002">
    <property type="protein sequence ID" value="SMY34941.1"/>
    <property type="molecule type" value="Genomic_DNA"/>
</dbReference>
<gene>
    <name evidence="1" type="ORF">PAND9192_01609</name>
</gene>
<keyword evidence="2" id="KW-1185">Reference proteome</keyword>
<dbReference type="Proteomes" id="UP000195719">
    <property type="component" value="Unassembled WGS sequence"/>
</dbReference>
<dbReference type="AlphaFoldDB" id="A0A1Y6MIC4"/>
<organism evidence="1 2">
    <name type="scientific">Photobacterium andalusiense</name>
    <dbReference type="NCBI Taxonomy" id="2204296"/>
    <lineage>
        <taxon>Bacteria</taxon>
        <taxon>Pseudomonadati</taxon>
        <taxon>Pseudomonadota</taxon>
        <taxon>Gammaproteobacteria</taxon>
        <taxon>Vibrionales</taxon>
        <taxon>Vibrionaceae</taxon>
        <taxon>Photobacterium</taxon>
    </lineage>
</organism>
<name>A0A1Y6MIC4_9GAMM</name>
<sequence length="73" mass="8867">MLVVDVIINKLFTIYKKKKRATFLKTKMDNIRYQLIQAVCDDDKYLRDELLFIYESLLIDFECVYEDLNNSHR</sequence>